<keyword evidence="2" id="KW-1185">Reference proteome</keyword>
<sequence>MANLPTTTTSASRSDSELELLVALIARLAVAASEATRLATEVQAKLPVTLAKQSASTTWIRGVAKTLLVMETNFPEGSGEVWYVVIGSHEPGLYRTLDKANPQTDGVPHQFRGRKKTRREALAFYRESRAVNSVVSASYVLKYTLCVLVSIVESFPVQ</sequence>
<comment type="caution">
    <text evidence="1">The sequence shown here is derived from an EMBL/GenBank/DDBJ whole genome shotgun (WGS) entry which is preliminary data.</text>
</comment>
<accession>A0A8H6Y9V2</accession>
<reference evidence="1" key="1">
    <citation type="submission" date="2020-05" db="EMBL/GenBank/DDBJ databases">
        <title>Mycena genomes resolve the evolution of fungal bioluminescence.</title>
        <authorList>
            <person name="Tsai I.J."/>
        </authorList>
    </citation>
    <scope>NUCLEOTIDE SEQUENCE</scope>
    <source>
        <strain evidence="1">160909Yilan</strain>
    </source>
</reference>
<name>A0A8H6Y9V2_9AGAR</name>
<proteinExistence type="predicted"/>
<dbReference type="EMBL" id="JACAZH010000011">
    <property type="protein sequence ID" value="KAF7354532.1"/>
    <property type="molecule type" value="Genomic_DNA"/>
</dbReference>
<dbReference type="Gene3D" id="3.40.970.10">
    <property type="entry name" value="Ribonuclease H1, N-terminal domain"/>
    <property type="match status" value="1"/>
</dbReference>
<dbReference type="AlphaFoldDB" id="A0A8H6Y9V2"/>
<gene>
    <name evidence="1" type="ORF">MSAN_01365700</name>
</gene>
<dbReference type="OrthoDB" id="3270804at2759"/>
<dbReference type="InterPro" id="IPR037056">
    <property type="entry name" value="RNase_H1_N_sf"/>
</dbReference>
<evidence type="ECO:0000313" key="1">
    <source>
        <dbReference type="EMBL" id="KAF7354532.1"/>
    </source>
</evidence>
<dbReference type="Proteomes" id="UP000623467">
    <property type="component" value="Unassembled WGS sequence"/>
</dbReference>
<protein>
    <submittedName>
        <fullName evidence="1">Uncharacterized protein</fullName>
    </submittedName>
</protein>
<evidence type="ECO:0000313" key="2">
    <source>
        <dbReference type="Proteomes" id="UP000623467"/>
    </source>
</evidence>
<organism evidence="1 2">
    <name type="scientific">Mycena sanguinolenta</name>
    <dbReference type="NCBI Taxonomy" id="230812"/>
    <lineage>
        <taxon>Eukaryota</taxon>
        <taxon>Fungi</taxon>
        <taxon>Dikarya</taxon>
        <taxon>Basidiomycota</taxon>
        <taxon>Agaricomycotina</taxon>
        <taxon>Agaricomycetes</taxon>
        <taxon>Agaricomycetidae</taxon>
        <taxon>Agaricales</taxon>
        <taxon>Marasmiineae</taxon>
        <taxon>Mycenaceae</taxon>
        <taxon>Mycena</taxon>
    </lineage>
</organism>